<evidence type="ECO:0000256" key="5">
    <source>
        <dbReference type="ARBA" id="ARBA00023125"/>
    </source>
</evidence>
<dbReference type="PROSITE" id="PS51464">
    <property type="entry name" value="SIS"/>
    <property type="match status" value="1"/>
</dbReference>
<reference evidence="14 15" key="1">
    <citation type="submission" date="2024-04" db="EMBL/GenBank/DDBJ databases">
        <title>Novel species of the genus Ideonella isolated from streams.</title>
        <authorList>
            <person name="Lu H."/>
        </authorList>
    </citation>
    <scope>NUCLEOTIDE SEQUENCE [LARGE SCALE GENOMIC DNA]</scope>
    <source>
        <strain evidence="14 15">DXS29W</strain>
    </source>
</reference>
<dbReference type="Proteomes" id="UP001371218">
    <property type="component" value="Unassembled WGS sequence"/>
</dbReference>
<dbReference type="InterPro" id="IPR009057">
    <property type="entry name" value="Homeodomain-like_sf"/>
</dbReference>
<dbReference type="CDD" id="cd05013">
    <property type="entry name" value="SIS_RpiR"/>
    <property type="match status" value="1"/>
</dbReference>
<dbReference type="Pfam" id="PF01418">
    <property type="entry name" value="HTH_6"/>
    <property type="match status" value="1"/>
</dbReference>
<comment type="similarity">
    <text evidence="10">Belongs to the bacterial glucokinase family.</text>
</comment>
<dbReference type="PANTHER" id="PTHR47690:SF1">
    <property type="entry name" value="GLUCOKINASE"/>
    <property type="match status" value="1"/>
</dbReference>
<keyword evidence="5" id="KW-0238">DNA-binding</keyword>
<evidence type="ECO:0000313" key="14">
    <source>
        <dbReference type="EMBL" id="MEK8031596.1"/>
    </source>
</evidence>
<evidence type="ECO:0000259" key="13">
    <source>
        <dbReference type="PROSITE" id="PS51464"/>
    </source>
</evidence>
<keyword evidence="3 10" id="KW-0418">Kinase</keyword>
<dbReference type="Pfam" id="PF01380">
    <property type="entry name" value="SIS"/>
    <property type="match status" value="1"/>
</dbReference>
<dbReference type="PROSITE" id="PS00356">
    <property type="entry name" value="HTH_LACI_1"/>
    <property type="match status" value="1"/>
</dbReference>
<keyword evidence="4" id="KW-0805">Transcription regulation</keyword>
<dbReference type="Gene3D" id="3.30.420.40">
    <property type="match status" value="1"/>
</dbReference>
<dbReference type="PROSITE" id="PS51071">
    <property type="entry name" value="HTH_RPIR"/>
    <property type="match status" value="1"/>
</dbReference>
<evidence type="ECO:0000256" key="3">
    <source>
        <dbReference type="ARBA" id="ARBA00022777"/>
    </source>
</evidence>
<protein>
    <recommendedName>
        <fullName evidence="10">Glucokinase</fullName>
        <ecNumber evidence="10">2.7.1.2</ecNumber>
    </recommendedName>
    <alternativeName>
        <fullName evidence="10">Glucose kinase</fullName>
    </alternativeName>
</protein>
<dbReference type="SUPFAM" id="SSF46689">
    <property type="entry name" value="Homeodomain-like"/>
    <property type="match status" value="1"/>
</dbReference>
<dbReference type="Gene3D" id="1.10.10.10">
    <property type="entry name" value="Winged helix-like DNA-binding domain superfamily/Winged helix DNA-binding domain"/>
    <property type="match status" value="1"/>
</dbReference>
<accession>A0ABU9BP08</accession>
<evidence type="ECO:0000256" key="8">
    <source>
        <dbReference type="ARBA" id="ARBA00023268"/>
    </source>
</evidence>
<feature type="domain" description="SIS" evidence="13">
    <location>
        <begin position="450"/>
        <end position="589"/>
    </location>
</feature>
<comment type="subcellular location">
    <subcellularLocation>
        <location evidence="10">Cytoplasm</location>
    </subcellularLocation>
</comment>
<evidence type="ECO:0000256" key="10">
    <source>
        <dbReference type="HAMAP-Rule" id="MF_00524"/>
    </source>
</evidence>
<dbReference type="EC" id="2.7.1.2" evidence="10"/>
<dbReference type="PANTHER" id="PTHR47690">
    <property type="entry name" value="GLUCOKINASE"/>
    <property type="match status" value="1"/>
</dbReference>
<dbReference type="InterPro" id="IPR035472">
    <property type="entry name" value="RpiR-like_SIS"/>
</dbReference>
<keyword evidence="2 10" id="KW-0808">Transferase</keyword>
<sequence>MASFDSPRLIADIGGTYARFALEVASGEFTQIASLRCADHPDFQATVRAYMDSLPPGTRIQHAAVAIANPVEGDQVRMTNYHWQFSIEQTRQRLGLETLVVLNDFTALAMALPRLGPKDLHQVGGGNARKQNVIGLLGSGSGLGVSGLIPAGDGWISLGSEGGHTSFSPRDEREIAILRHAWKQYDHVSFERLLSGPGIELMYRALAEHAGAKPENLSAPDITQGALDGADRLCADTLDVFCALLGTAAANLAVTLGALGGIYIGGAIVPRLGAYFERSPFRARFEDKGRFSRYLSEIPTFVITAEQATFFGASAILEAQLRTISNAPASAVLTQIRRARGELTPAELRVADHVLAHPRSVLNDPIAEIAKAAQVSQPTVIRFCRSLGCEGLSDFKLRLASSLTGTVPITHTQVTTDDSMLELGSKVLGNTASAILQVRSQLNREMINRAIEILLDAQRVDFYALGHYGVVAQDAQFKFLRFGLPSMAYTDARLQTLAAAVLRPHDVVIVISASGRLPELLDAVDKAKSRGASVIAITASQSPLARRADVALIIDYPEDVTTHLPMVTRILHLLVIDILAVGVAMRRQVLDEDKLLSTSNGEGVVDSGGGDADAASSEADKAAANRPATGPGPSSPLSKLTSHSR</sequence>
<proteinExistence type="inferred from homology"/>
<evidence type="ECO:0000256" key="2">
    <source>
        <dbReference type="ARBA" id="ARBA00022679"/>
    </source>
</evidence>
<dbReference type="InterPro" id="IPR046348">
    <property type="entry name" value="SIS_dom_sf"/>
</dbReference>
<evidence type="ECO:0000256" key="4">
    <source>
        <dbReference type="ARBA" id="ARBA00023015"/>
    </source>
</evidence>
<keyword evidence="15" id="KW-1185">Reference proteome</keyword>
<evidence type="ECO:0000256" key="1">
    <source>
        <dbReference type="ARBA" id="ARBA00007693"/>
    </source>
</evidence>
<evidence type="ECO:0000259" key="12">
    <source>
        <dbReference type="PROSITE" id="PS51071"/>
    </source>
</evidence>
<evidence type="ECO:0000256" key="11">
    <source>
        <dbReference type="SAM" id="MobiDB-lite"/>
    </source>
</evidence>
<dbReference type="CDD" id="cd24008">
    <property type="entry name" value="ASKHA_NBD_GLK"/>
    <property type="match status" value="1"/>
</dbReference>
<organism evidence="14 15">
    <name type="scientific">Ideonella lacteola</name>
    <dbReference type="NCBI Taxonomy" id="2984193"/>
    <lineage>
        <taxon>Bacteria</taxon>
        <taxon>Pseudomonadati</taxon>
        <taxon>Pseudomonadota</taxon>
        <taxon>Betaproteobacteria</taxon>
        <taxon>Burkholderiales</taxon>
        <taxon>Sphaerotilaceae</taxon>
        <taxon>Ideonella</taxon>
    </lineage>
</organism>
<dbReference type="InterPro" id="IPR003836">
    <property type="entry name" value="Glucokinase"/>
</dbReference>
<dbReference type="InterPro" id="IPR001347">
    <property type="entry name" value="SIS_dom"/>
</dbReference>
<dbReference type="Gene3D" id="3.40.50.10490">
    <property type="entry name" value="Glucose-6-phosphate isomerase like protein, domain 1"/>
    <property type="match status" value="1"/>
</dbReference>
<dbReference type="NCBIfam" id="NF001416">
    <property type="entry name" value="PRK00292.1-3"/>
    <property type="match status" value="1"/>
</dbReference>
<keyword evidence="6 10" id="KW-0324">Glycolysis</keyword>
<dbReference type="InterPro" id="IPR050201">
    <property type="entry name" value="Bacterial_glucokinase"/>
</dbReference>
<dbReference type="RefSeq" id="WP_341425985.1">
    <property type="nucleotide sequence ID" value="NZ_JBBUTG010000006.1"/>
</dbReference>
<feature type="domain" description="HTH rpiR-type" evidence="12">
    <location>
        <begin position="330"/>
        <end position="406"/>
    </location>
</feature>
<comment type="caution">
    <text evidence="14">The sequence shown here is derived from an EMBL/GenBank/DDBJ whole genome shotgun (WGS) entry which is preliminary data.</text>
</comment>
<evidence type="ECO:0000256" key="7">
    <source>
        <dbReference type="ARBA" id="ARBA00023163"/>
    </source>
</evidence>
<feature type="binding site" evidence="10">
    <location>
        <begin position="11"/>
        <end position="16"/>
    </location>
    <ligand>
        <name>ATP</name>
        <dbReference type="ChEBI" id="CHEBI:30616"/>
    </ligand>
</feature>
<keyword evidence="10" id="KW-0547">Nucleotide-binding</keyword>
<keyword evidence="7" id="KW-0804">Transcription</keyword>
<keyword evidence="8" id="KW-0511">Multifunctional enzyme</keyword>
<dbReference type="InterPro" id="IPR000281">
    <property type="entry name" value="HTH_RpiR"/>
</dbReference>
<feature type="compositionally biased region" description="Polar residues" evidence="11">
    <location>
        <begin position="635"/>
        <end position="645"/>
    </location>
</feature>
<name>A0ABU9BP08_9BURK</name>
<dbReference type="EMBL" id="JBBUTG010000006">
    <property type="protein sequence ID" value="MEK8031596.1"/>
    <property type="molecule type" value="Genomic_DNA"/>
</dbReference>
<keyword evidence="10" id="KW-0963">Cytoplasm</keyword>
<evidence type="ECO:0000256" key="9">
    <source>
        <dbReference type="ARBA" id="ARBA00049060"/>
    </source>
</evidence>
<comment type="similarity">
    <text evidence="1">In the N-terminal section; belongs to the bacterial glucokinase family.</text>
</comment>
<keyword evidence="10" id="KW-0067">ATP-binding</keyword>
<dbReference type="NCBIfam" id="TIGR00749">
    <property type="entry name" value="glk"/>
    <property type="match status" value="1"/>
</dbReference>
<feature type="region of interest" description="Disordered" evidence="11">
    <location>
        <begin position="599"/>
        <end position="645"/>
    </location>
</feature>
<dbReference type="HAMAP" id="MF_00524">
    <property type="entry name" value="Glucokinase"/>
    <property type="match status" value="1"/>
</dbReference>
<evidence type="ECO:0000313" key="15">
    <source>
        <dbReference type="Proteomes" id="UP001371218"/>
    </source>
</evidence>
<dbReference type="InterPro" id="IPR043129">
    <property type="entry name" value="ATPase_NBD"/>
</dbReference>
<gene>
    <name evidence="10" type="primary">glk</name>
    <name evidence="14" type="ORF">AACH06_12275</name>
</gene>
<dbReference type="Gene3D" id="3.40.367.20">
    <property type="match status" value="1"/>
</dbReference>
<comment type="catalytic activity">
    <reaction evidence="9 10">
        <text>D-glucose + ATP = D-glucose 6-phosphate + ADP + H(+)</text>
        <dbReference type="Rhea" id="RHEA:17825"/>
        <dbReference type="ChEBI" id="CHEBI:4167"/>
        <dbReference type="ChEBI" id="CHEBI:15378"/>
        <dbReference type="ChEBI" id="CHEBI:30616"/>
        <dbReference type="ChEBI" id="CHEBI:61548"/>
        <dbReference type="ChEBI" id="CHEBI:456216"/>
        <dbReference type="EC" id="2.7.1.2"/>
    </reaction>
</comment>
<evidence type="ECO:0000256" key="6">
    <source>
        <dbReference type="ARBA" id="ARBA00023152"/>
    </source>
</evidence>
<dbReference type="SUPFAM" id="SSF53067">
    <property type="entry name" value="Actin-like ATPase domain"/>
    <property type="match status" value="1"/>
</dbReference>
<dbReference type="GO" id="GO:0004340">
    <property type="term" value="F:glucokinase activity"/>
    <property type="evidence" value="ECO:0007669"/>
    <property type="project" value="UniProtKB-EC"/>
</dbReference>
<dbReference type="Pfam" id="PF02685">
    <property type="entry name" value="Glucokinase"/>
    <property type="match status" value="1"/>
</dbReference>
<dbReference type="InterPro" id="IPR036388">
    <property type="entry name" value="WH-like_DNA-bd_sf"/>
</dbReference>
<dbReference type="SUPFAM" id="SSF53697">
    <property type="entry name" value="SIS domain"/>
    <property type="match status" value="1"/>
</dbReference>